<dbReference type="GO" id="GO:0020037">
    <property type="term" value="F:heme binding"/>
    <property type="evidence" value="ECO:0007669"/>
    <property type="project" value="InterPro"/>
</dbReference>
<name>A0AAV2GZ00_LYMST</name>
<comment type="caution">
    <text evidence="4">The sequence shown here is derived from an EMBL/GenBank/DDBJ whole genome shotgun (WGS) entry which is preliminary data.</text>
</comment>
<organism evidence="4 5">
    <name type="scientific">Lymnaea stagnalis</name>
    <name type="common">Great pond snail</name>
    <name type="synonym">Helix stagnalis</name>
    <dbReference type="NCBI Taxonomy" id="6523"/>
    <lineage>
        <taxon>Eukaryota</taxon>
        <taxon>Metazoa</taxon>
        <taxon>Spiralia</taxon>
        <taxon>Lophotrochozoa</taxon>
        <taxon>Mollusca</taxon>
        <taxon>Gastropoda</taxon>
        <taxon>Heterobranchia</taxon>
        <taxon>Euthyneura</taxon>
        <taxon>Panpulmonata</taxon>
        <taxon>Hygrophila</taxon>
        <taxon>Lymnaeoidea</taxon>
        <taxon>Lymnaeidae</taxon>
        <taxon>Lymnaea</taxon>
    </lineage>
</organism>
<dbReference type="GO" id="GO:0046872">
    <property type="term" value="F:metal ion binding"/>
    <property type="evidence" value="ECO:0007669"/>
    <property type="project" value="UniProtKB-KW"/>
</dbReference>
<comment type="similarity">
    <text evidence="1">Belongs to the indoleamine 2,3-dioxygenase family.</text>
</comment>
<dbReference type="InterPro" id="IPR000898">
    <property type="entry name" value="Indolamine_dOase"/>
</dbReference>
<reference evidence="4 5" key="1">
    <citation type="submission" date="2024-04" db="EMBL/GenBank/DDBJ databases">
        <authorList>
            <consortium name="Genoscope - CEA"/>
            <person name="William W."/>
        </authorList>
    </citation>
    <scope>NUCLEOTIDE SEQUENCE [LARGE SCALE GENOMIC DNA]</scope>
</reference>
<evidence type="ECO:0000256" key="2">
    <source>
        <dbReference type="ARBA" id="ARBA00022723"/>
    </source>
</evidence>
<keyword evidence="5" id="KW-1185">Reference proteome</keyword>
<dbReference type="GO" id="GO:0019441">
    <property type="term" value="P:L-tryptophan catabolic process to kynurenine"/>
    <property type="evidence" value="ECO:0007669"/>
    <property type="project" value="InterPro"/>
</dbReference>
<dbReference type="Proteomes" id="UP001497497">
    <property type="component" value="Unassembled WGS sequence"/>
</dbReference>
<dbReference type="InterPro" id="IPR037217">
    <property type="entry name" value="Trp/Indoleamine_2_3_dOase-like"/>
</dbReference>
<dbReference type="PANTHER" id="PTHR28657">
    <property type="entry name" value="INDOLEAMINE 2,3-DIOXYGENASE"/>
    <property type="match status" value="1"/>
</dbReference>
<protein>
    <recommendedName>
        <fullName evidence="6">Indoleamine 2,3-dioxygenase</fullName>
    </recommendedName>
</protein>
<evidence type="ECO:0000313" key="4">
    <source>
        <dbReference type="EMBL" id="CAL1526311.1"/>
    </source>
</evidence>
<evidence type="ECO:0000313" key="5">
    <source>
        <dbReference type="Proteomes" id="UP001497497"/>
    </source>
</evidence>
<dbReference type="SUPFAM" id="SSF140959">
    <property type="entry name" value="Indolic compounds 2,3-dioxygenase-like"/>
    <property type="match status" value="1"/>
</dbReference>
<dbReference type="GO" id="GO:0004833">
    <property type="term" value="F:L-tryptophan 2,3-dioxygenase activity"/>
    <property type="evidence" value="ECO:0007669"/>
    <property type="project" value="TreeGrafter"/>
</dbReference>
<accession>A0AAV2GZ00</accession>
<dbReference type="EMBL" id="CAXITT010000004">
    <property type="protein sequence ID" value="CAL1526311.1"/>
    <property type="molecule type" value="Genomic_DNA"/>
</dbReference>
<dbReference type="Pfam" id="PF01231">
    <property type="entry name" value="IDO"/>
    <property type="match status" value="1"/>
</dbReference>
<keyword evidence="2" id="KW-0479">Metal-binding</keyword>
<evidence type="ECO:0000256" key="1">
    <source>
        <dbReference type="ARBA" id="ARBA00007119"/>
    </source>
</evidence>
<sequence>MSEAIHFPDYEISEFSGYAQELPDSLPEYYRPWHELANKTANLIASQTVKTETEKLPLLDSSKLQDFKDLRLAHLQLCIITSGYAWESGPHNVVQSIPASVAIPLCDVSDRLGVQPGMSYFALLGNWQRVDKNK</sequence>
<dbReference type="GO" id="GO:0033754">
    <property type="term" value="F:indoleamine 2,3-dioxygenase activity"/>
    <property type="evidence" value="ECO:0007669"/>
    <property type="project" value="TreeGrafter"/>
</dbReference>
<dbReference type="GO" id="GO:0005737">
    <property type="term" value="C:cytoplasm"/>
    <property type="evidence" value="ECO:0007669"/>
    <property type="project" value="TreeGrafter"/>
</dbReference>
<dbReference type="PANTHER" id="PTHR28657:SF5">
    <property type="entry name" value="INDOLEAMINE 2,3-DIOXYGENASE"/>
    <property type="match status" value="1"/>
</dbReference>
<dbReference type="AlphaFoldDB" id="A0AAV2GZ00"/>
<keyword evidence="3" id="KW-0408">Iron</keyword>
<evidence type="ECO:0008006" key="6">
    <source>
        <dbReference type="Google" id="ProtNLM"/>
    </source>
</evidence>
<gene>
    <name evidence="4" type="ORF">GSLYS_00000488001</name>
</gene>
<proteinExistence type="inferred from homology"/>
<evidence type="ECO:0000256" key="3">
    <source>
        <dbReference type="ARBA" id="ARBA00023004"/>
    </source>
</evidence>
<dbReference type="GO" id="GO:0034354">
    <property type="term" value="P:'de novo' NAD+ biosynthetic process from L-tryptophan"/>
    <property type="evidence" value="ECO:0007669"/>
    <property type="project" value="TreeGrafter"/>
</dbReference>